<geneLocation type="plasmid" evidence="3 4">
    <name>unnamed6</name>
</geneLocation>
<gene>
    <name evidence="3" type="ORF">HUE56_28015</name>
</gene>
<evidence type="ECO:0000259" key="1">
    <source>
        <dbReference type="PROSITE" id="PS51736"/>
    </source>
</evidence>
<feature type="domain" description="Recombinase" evidence="2">
    <location>
        <begin position="150"/>
        <end position="289"/>
    </location>
</feature>
<evidence type="ECO:0000313" key="3">
    <source>
        <dbReference type="EMBL" id="QKS54538.1"/>
    </source>
</evidence>
<sequence length="556" mass="61214">MMRAVIYARYSSDQQREASIADQIEVCRRYAERQGWTVVDHYSDAALSGASRHRPAFQKLLREAGQRRFDIVLCEAIDRLGRRLADTADLQDRLAFHGVRLFTPQLGEITTIHVAVMGMMAQVALKDLADKTRRGQLGRAMAGRMPGGKAFGYDVLEGDTEGRGKRQINPAEAAVVQRIFRLFADGASPRAIAKRLNADGVPGPEGRLWQDTTIRGQVERGTGILNNAIYAGRLEWNRCSYVKDPETGKRVARPNPPEAWEVVEVPELRIVDAALWERVKARQASIGFTMGRDDQGNALNRAHRRKFLLSGLLTCGCCGGGYTIMAKDRYGCAAHRSKGTCTNDRTISRFDIERRVLTGLKERLLAPELVQEFVDSFRAGVEAATADREANRRTRERELAAVERKIAAILKAIEDGLYHESMKERLTILEADKARLLAEAEEPDADLPSVLLHPHLADLYRRKVEALEAALAGGEDSAEAMEMVRVMIDRVVLTPSPAGAGLNADLHGELAGVLAVCEGAAQMGKTQTHERPGSFEPGRQVSVVAGAGFEPAAFRL</sequence>
<dbReference type="RefSeq" id="WP_149201858.1">
    <property type="nucleotide sequence ID" value="NZ_CP054621.1"/>
</dbReference>
<evidence type="ECO:0000259" key="2">
    <source>
        <dbReference type="PROSITE" id="PS51737"/>
    </source>
</evidence>
<dbReference type="GO" id="GO:0003677">
    <property type="term" value="F:DNA binding"/>
    <property type="evidence" value="ECO:0007669"/>
    <property type="project" value="InterPro"/>
</dbReference>
<dbReference type="Gene3D" id="3.90.1750.20">
    <property type="entry name" value="Putative Large Serine Recombinase, Chain B, Domain 2"/>
    <property type="match status" value="1"/>
</dbReference>
<evidence type="ECO:0000313" key="4">
    <source>
        <dbReference type="Proteomes" id="UP000509702"/>
    </source>
</evidence>
<dbReference type="SUPFAM" id="SSF53041">
    <property type="entry name" value="Resolvase-like"/>
    <property type="match status" value="1"/>
</dbReference>
<organism evidence="3 4">
    <name type="scientific">Azospirillum oryzae</name>
    <dbReference type="NCBI Taxonomy" id="286727"/>
    <lineage>
        <taxon>Bacteria</taxon>
        <taxon>Pseudomonadati</taxon>
        <taxon>Pseudomonadota</taxon>
        <taxon>Alphaproteobacteria</taxon>
        <taxon>Rhodospirillales</taxon>
        <taxon>Azospirillaceae</taxon>
        <taxon>Azospirillum</taxon>
    </lineage>
</organism>
<dbReference type="CDD" id="cd00338">
    <property type="entry name" value="Ser_Recombinase"/>
    <property type="match status" value="1"/>
</dbReference>
<protein>
    <submittedName>
        <fullName evidence="3">Recombinase family protein</fullName>
    </submittedName>
</protein>
<dbReference type="OrthoDB" id="9791494at2"/>
<keyword evidence="4" id="KW-1185">Reference proteome</keyword>
<dbReference type="PROSITE" id="PS51737">
    <property type="entry name" value="RECOMBINASE_DNA_BIND"/>
    <property type="match status" value="1"/>
</dbReference>
<dbReference type="Gene3D" id="3.40.50.1390">
    <property type="entry name" value="Resolvase, N-terminal catalytic domain"/>
    <property type="match status" value="1"/>
</dbReference>
<dbReference type="InterPro" id="IPR036162">
    <property type="entry name" value="Resolvase-like_N_sf"/>
</dbReference>
<reference evidence="3 4" key="1">
    <citation type="submission" date="2020-06" db="EMBL/GenBank/DDBJ databases">
        <title>Complete genome of Azosprillum oryzae KACC14407.</title>
        <authorList>
            <person name="Kim M."/>
            <person name="Park Y.-J."/>
            <person name="Shin J.-H."/>
        </authorList>
    </citation>
    <scope>NUCLEOTIDE SEQUENCE [LARGE SCALE GENOMIC DNA]</scope>
    <source>
        <strain evidence="3 4">KACC 14407</strain>
        <plasmid evidence="3 4">unnamed6</plasmid>
    </source>
</reference>
<dbReference type="SMART" id="SM00857">
    <property type="entry name" value="Resolvase"/>
    <property type="match status" value="1"/>
</dbReference>
<dbReference type="PROSITE" id="PS51736">
    <property type="entry name" value="RECOMBINASES_3"/>
    <property type="match status" value="1"/>
</dbReference>
<feature type="domain" description="Resolvase/invertase-type recombinase catalytic" evidence="1">
    <location>
        <begin position="3"/>
        <end position="151"/>
    </location>
</feature>
<dbReference type="InterPro" id="IPR050639">
    <property type="entry name" value="SSR_resolvase"/>
</dbReference>
<dbReference type="EMBL" id="CP054621">
    <property type="protein sequence ID" value="QKS54538.1"/>
    <property type="molecule type" value="Genomic_DNA"/>
</dbReference>
<dbReference type="Proteomes" id="UP000509702">
    <property type="component" value="Plasmid unnamed6"/>
</dbReference>
<dbReference type="PANTHER" id="PTHR30461:SF23">
    <property type="entry name" value="DNA RECOMBINASE-RELATED"/>
    <property type="match status" value="1"/>
</dbReference>
<keyword evidence="3" id="KW-0614">Plasmid</keyword>
<dbReference type="Pfam" id="PF00239">
    <property type="entry name" value="Resolvase"/>
    <property type="match status" value="1"/>
</dbReference>
<dbReference type="InterPro" id="IPR038109">
    <property type="entry name" value="DNA_bind_recomb_sf"/>
</dbReference>
<name>A0A6N1ATE2_9PROT</name>
<dbReference type="InterPro" id="IPR011109">
    <property type="entry name" value="DNA_bind_recombinase_dom"/>
</dbReference>
<proteinExistence type="predicted"/>
<dbReference type="InterPro" id="IPR006119">
    <property type="entry name" value="Resolv_N"/>
</dbReference>
<dbReference type="AlphaFoldDB" id="A0A6N1ATE2"/>
<dbReference type="Pfam" id="PF13408">
    <property type="entry name" value="Zn_ribbon_recom"/>
    <property type="match status" value="1"/>
</dbReference>
<dbReference type="PANTHER" id="PTHR30461">
    <property type="entry name" value="DNA-INVERTASE FROM LAMBDOID PROPHAGE"/>
    <property type="match status" value="1"/>
</dbReference>
<dbReference type="GO" id="GO:0000150">
    <property type="term" value="F:DNA strand exchange activity"/>
    <property type="evidence" value="ECO:0007669"/>
    <property type="project" value="InterPro"/>
</dbReference>
<accession>A0A6N1ATE2</accession>
<dbReference type="KEGG" id="aoz:HUE56_28015"/>
<dbReference type="Pfam" id="PF07508">
    <property type="entry name" value="Recombinase"/>
    <property type="match status" value="1"/>
</dbReference>
<dbReference type="InterPro" id="IPR025827">
    <property type="entry name" value="Zn_ribbon_recom_dom"/>
</dbReference>